<dbReference type="EMBL" id="MU274912">
    <property type="protein sequence ID" value="KAI0089011.1"/>
    <property type="molecule type" value="Genomic_DNA"/>
</dbReference>
<comment type="caution">
    <text evidence="1">The sequence shown here is derived from an EMBL/GenBank/DDBJ whole genome shotgun (WGS) entry which is preliminary data.</text>
</comment>
<evidence type="ECO:0000313" key="1">
    <source>
        <dbReference type="EMBL" id="KAI0089011.1"/>
    </source>
</evidence>
<name>A0ACB8U478_9APHY</name>
<reference evidence="1" key="1">
    <citation type="journal article" date="2021" name="Environ. Microbiol.">
        <title>Gene family expansions and transcriptome signatures uncover fungal adaptations to wood decay.</title>
        <authorList>
            <person name="Hage H."/>
            <person name="Miyauchi S."/>
            <person name="Viragh M."/>
            <person name="Drula E."/>
            <person name="Min B."/>
            <person name="Chaduli D."/>
            <person name="Navarro D."/>
            <person name="Favel A."/>
            <person name="Norest M."/>
            <person name="Lesage-Meessen L."/>
            <person name="Balint B."/>
            <person name="Merenyi Z."/>
            <person name="de Eugenio L."/>
            <person name="Morin E."/>
            <person name="Martinez A.T."/>
            <person name="Baldrian P."/>
            <person name="Stursova M."/>
            <person name="Martinez M.J."/>
            <person name="Novotny C."/>
            <person name="Magnuson J.K."/>
            <person name="Spatafora J.W."/>
            <person name="Maurice S."/>
            <person name="Pangilinan J."/>
            <person name="Andreopoulos W."/>
            <person name="LaButti K."/>
            <person name="Hundley H."/>
            <person name="Na H."/>
            <person name="Kuo A."/>
            <person name="Barry K."/>
            <person name="Lipzen A."/>
            <person name="Henrissat B."/>
            <person name="Riley R."/>
            <person name="Ahrendt S."/>
            <person name="Nagy L.G."/>
            <person name="Grigoriev I.V."/>
            <person name="Martin F."/>
            <person name="Rosso M.N."/>
        </authorList>
    </citation>
    <scope>NUCLEOTIDE SEQUENCE</scope>
    <source>
        <strain evidence="1">CBS 384.51</strain>
    </source>
</reference>
<accession>A0ACB8U478</accession>
<protein>
    <submittedName>
        <fullName evidence="1">Uncharacterized protein</fullName>
    </submittedName>
</protein>
<gene>
    <name evidence="1" type="ORF">BDY19DRAFT_163038</name>
</gene>
<dbReference type="Proteomes" id="UP001055072">
    <property type="component" value="Unassembled WGS sequence"/>
</dbReference>
<evidence type="ECO:0000313" key="2">
    <source>
        <dbReference type="Proteomes" id="UP001055072"/>
    </source>
</evidence>
<sequence length="348" mass="39468">MPTFNFVQSFMGPNFVFIWLSFMYAHSLIMECLPLTRHSLYGIFISQVYFYYTTYHDHWSVRLLVFVLCILESFLVATCMHMTYIYLVIDWGDLAKALEITWSIGTSIYLEIVISGLVQSYYIFRIWRLSQNIPVVAYLVTVYCIRLVIGFRATAYACMYPTWSSLATVSPYRRLATVSFAVNVLVDSSITLILTFYLRRSQTLSHKRSTKNIIHKLISYAVGAGTLTMMMSIAILALFDASKNTLHFGGLLLTVARVYANSMLAMLNIRQGIKRDAALDDRYSLQLSNLPGNQVSVRPAAHTTKIQVIPDTSISTNDDWTNQDALRNGEGSDSILYISQGKNKMSCV</sequence>
<organism evidence="1 2">
    <name type="scientific">Irpex rosettiformis</name>
    <dbReference type="NCBI Taxonomy" id="378272"/>
    <lineage>
        <taxon>Eukaryota</taxon>
        <taxon>Fungi</taxon>
        <taxon>Dikarya</taxon>
        <taxon>Basidiomycota</taxon>
        <taxon>Agaricomycotina</taxon>
        <taxon>Agaricomycetes</taxon>
        <taxon>Polyporales</taxon>
        <taxon>Irpicaceae</taxon>
        <taxon>Irpex</taxon>
    </lineage>
</organism>
<proteinExistence type="predicted"/>
<keyword evidence="2" id="KW-1185">Reference proteome</keyword>